<keyword evidence="4" id="KW-1185">Reference proteome</keyword>
<organism evidence="3 4">
    <name type="scientific">Kitasatospora atroaurantiaca</name>
    <dbReference type="NCBI Taxonomy" id="285545"/>
    <lineage>
        <taxon>Bacteria</taxon>
        <taxon>Bacillati</taxon>
        <taxon>Actinomycetota</taxon>
        <taxon>Actinomycetes</taxon>
        <taxon>Kitasatosporales</taxon>
        <taxon>Streptomycetaceae</taxon>
        <taxon>Kitasatospora</taxon>
    </lineage>
</organism>
<reference evidence="3 4" key="1">
    <citation type="submission" date="2019-06" db="EMBL/GenBank/DDBJ databases">
        <title>Sequencing the genomes of 1000 actinobacteria strains.</title>
        <authorList>
            <person name="Klenk H.-P."/>
        </authorList>
    </citation>
    <scope>NUCLEOTIDE SEQUENCE [LARGE SCALE GENOMIC DNA]</scope>
    <source>
        <strain evidence="3 4">DSM 41649</strain>
    </source>
</reference>
<dbReference type="GO" id="GO:0016407">
    <property type="term" value="F:acetyltransferase activity"/>
    <property type="evidence" value="ECO:0007669"/>
    <property type="project" value="InterPro"/>
</dbReference>
<evidence type="ECO:0000313" key="3">
    <source>
        <dbReference type="EMBL" id="TWE21083.1"/>
    </source>
</evidence>
<sequence length="269" mass="29965">MRLNVPMSLTMDDSHVDAYLVRIGAKRPDRPDLVGLQALQWAHLTTVPFENLSIRLGEPVVLEQQALLEKIVTRRRGGFCYELNGAFAALLTALGYEVTLLSARVFGKDAPGPPFDHLALRVDLDEPWLVDVGFGRFSRRPLRLGARDEQSDAGGVFTLVEHGPDLDVLMNGEPQYRLDLRPYELADFVPTCWWQTTSPDSHFTRSTTCSLPTPDGRITLSGNRLIRTAGGERHEELLDESEALAAYRTYFGITLDRLPLSGSPRPASH</sequence>
<keyword evidence="3" id="KW-0808">Transferase</keyword>
<comment type="caution">
    <text evidence="3">The sequence shown here is derived from an EMBL/GenBank/DDBJ whole genome shotgun (WGS) entry which is preliminary data.</text>
</comment>
<dbReference type="Gene3D" id="2.40.128.150">
    <property type="entry name" value="Cysteine proteinases"/>
    <property type="match status" value="1"/>
</dbReference>
<dbReference type="PRINTS" id="PR01543">
    <property type="entry name" value="ANATRNSFRASE"/>
</dbReference>
<dbReference type="Gene3D" id="3.30.2140.10">
    <property type="entry name" value="Arylamine N-acetyltransferase"/>
    <property type="match status" value="1"/>
</dbReference>
<proteinExistence type="inferred from homology"/>
<evidence type="ECO:0000313" key="4">
    <source>
        <dbReference type="Proteomes" id="UP000318416"/>
    </source>
</evidence>
<evidence type="ECO:0000256" key="2">
    <source>
        <dbReference type="RuleBase" id="RU003452"/>
    </source>
</evidence>
<dbReference type="Proteomes" id="UP000318416">
    <property type="component" value="Unassembled WGS sequence"/>
</dbReference>
<dbReference type="Pfam" id="PF00797">
    <property type="entry name" value="Acetyltransf_2"/>
    <property type="match status" value="1"/>
</dbReference>
<name>A0A561EZQ6_9ACTN</name>
<gene>
    <name evidence="3" type="ORF">FB465_6250</name>
</gene>
<dbReference type="AlphaFoldDB" id="A0A561EZQ6"/>
<dbReference type="InterPro" id="IPR001447">
    <property type="entry name" value="Arylamine_N-AcTrfase"/>
</dbReference>
<protein>
    <submittedName>
        <fullName evidence="3">N-hydroxyarylamine O-acetyltransferase</fullName>
    </submittedName>
</protein>
<dbReference type="PANTHER" id="PTHR11786">
    <property type="entry name" value="N-HYDROXYARYLAMINE O-ACETYLTRANSFERASE"/>
    <property type="match status" value="1"/>
</dbReference>
<evidence type="ECO:0000256" key="1">
    <source>
        <dbReference type="ARBA" id="ARBA00006547"/>
    </source>
</evidence>
<comment type="similarity">
    <text evidence="1 2">Belongs to the arylamine N-acetyltransferase family.</text>
</comment>
<dbReference type="SUPFAM" id="SSF54001">
    <property type="entry name" value="Cysteine proteinases"/>
    <property type="match status" value="1"/>
</dbReference>
<accession>A0A561EZQ6</accession>
<dbReference type="InterPro" id="IPR038765">
    <property type="entry name" value="Papain-like_cys_pep_sf"/>
</dbReference>
<dbReference type="EMBL" id="VIVR01000001">
    <property type="protein sequence ID" value="TWE21083.1"/>
    <property type="molecule type" value="Genomic_DNA"/>
</dbReference>
<dbReference type="PANTHER" id="PTHR11786:SF0">
    <property type="entry name" value="ARYLAMINE N-ACETYLTRANSFERASE 4-RELATED"/>
    <property type="match status" value="1"/>
</dbReference>